<name>A0A2A9D1R7_9MICO</name>
<protein>
    <submittedName>
        <fullName evidence="1">Uncharacterized protein DUF2550</fullName>
    </submittedName>
</protein>
<dbReference type="InterPro" id="IPR019675">
    <property type="entry name" value="DUF2550"/>
</dbReference>
<accession>A0A2A9D1R7</accession>
<proteinExistence type="predicted"/>
<evidence type="ECO:0000313" key="1">
    <source>
        <dbReference type="EMBL" id="PFG20286.1"/>
    </source>
</evidence>
<sequence>MLIGLIALALVLVALGLLLWRLRVLALRYHSFECARNSPKGWISGVAVFGADAVEWYRTLSLRPRAHATWMRDSITVLERTYRAGGRPGDPDAIVEVTCTIGGARIELAMRAGSYAGLASWLESAPPRERMV</sequence>
<dbReference type="EMBL" id="PDJD01000001">
    <property type="protein sequence ID" value="PFG20286.1"/>
    <property type="molecule type" value="Genomic_DNA"/>
</dbReference>
<dbReference type="Proteomes" id="UP000224915">
    <property type="component" value="Unassembled WGS sequence"/>
</dbReference>
<reference evidence="1 2" key="1">
    <citation type="submission" date="2017-10" db="EMBL/GenBank/DDBJ databases">
        <title>Sequencing the genomes of 1000 actinobacteria strains.</title>
        <authorList>
            <person name="Klenk H.-P."/>
        </authorList>
    </citation>
    <scope>NUCLEOTIDE SEQUENCE [LARGE SCALE GENOMIC DNA]</scope>
    <source>
        <strain evidence="1 2">DSM 21801</strain>
    </source>
</reference>
<dbReference type="AlphaFoldDB" id="A0A2A9D1R7"/>
<comment type="caution">
    <text evidence="1">The sequence shown here is derived from an EMBL/GenBank/DDBJ whole genome shotgun (WGS) entry which is preliminary data.</text>
</comment>
<gene>
    <name evidence="1" type="ORF">ATL40_1883</name>
</gene>
<evidence type="ECO:0000313" key="2">
    <source>
        <dbReference type="Proteomes" id="UP000224915"/>
    </source>
</evidence>
<organism evidence="1 2">
    <name type="scientific">Serinibacter salmoneus</name>
    <dbReference type="NCBI Taxonomy" id="556530"/>
    <lineage>
        <taxon>Bacteria</taxon>
        <taxon>Bacillati</taxon>
        <taxon>Actinomycetota</taxon>
        <taxon>Actinomycetes</taxon>
        <taxon>Micrococcales</taxon>
        <taxon>Beutenbergiaceae</taxon>
        <taxon>Serinibacter</taxon>
    </lineage>
</organism>
<dbReference type="Pfam" id="PF10739">
    <property type="entry name" value="DUF2550"/>
    <property type="match status" value="1"/>
</dbReference>
<keyword evidence="2" id="KW-1185">Reference proteome</keyword>